<feature type="compositionally biased region" description="Low complexity" evidence="1">
    <location>
        <begin position="151"/>
        <end position="169"/>
    </location>
</feature>
<dbReference type="EMBL" id="KK102030">
    <property type="protein sequence ID" value="KIY98886.1"/>
    <property type="molecule type" value="Genomic_DNA"/>
</dbReference>
<accession>A0A0D2MDR0</accession>
<dbReference type="InterPro" id="IPR023296">
    <property type="entry name" value="Glyco_hydro_beta-prop_sf"/>
</dbReference>
<feature type="region of interest" description="Disordered" evidence="1">
    <location>
        <begin position="376"/>
        <end position="408"/>
    </location>
</feature>
<evidence type="ECO:0008006" key="4">
    <source>
        <dbReference type="Google" id="ProtNLM"/>
    </source>
</evidence>
<dbReference type="PANTHER" id="PTHR31953">
    <property type="entry name" value="BETA-FRUCTOFURANOSIDASE, INSOLUBLE ISOENZYME CWINV1-RELATED"/>
    <property type="match status" value="1"/>
</dbReference>
<feature type="compositionally biased region" description="Low complexity" evidence="1">
    <location>
        <begin position="248"/>
        <end position="268"/>
    </location>
</feature>
<evidence type="ECO:0000256" key="1">
    <source>
        <dbReference type="SAM" id="MobiDB-lite"/>
    </source>
</evidence>
<feature type="compositionally biased region" description="Pro residues" evidence="1">
    <location>
        <begin position="382"/>
        <end position="392"/>
    </location>
</feature>
<evidence type="ECO:0000313" key="2">
    <source>
        <dbReference type="EMBL" id="KIY98886.1"/>
    </source>
</evidence>
<feature type="compositionally biased region" description="Gly residues" evidence="1">
    <location>
        <begin position="170"/>
        <end position="182"/>
    </location>
</feature>
<sequence length="570" mass="57100">MAVADDPDDPDLTRWVKAPRPWLAAPPDGMPYNCWRDPFVIERPRGANKRVGGRPGSEDTGSGGRWRVVIGSGVDDAPRADGGPGPRARGMALAYSARRLADGGWELEARPLCEARSGEVDGRVWECPLVAWLDPLPQAAGGAGGITNDPAGGSSAAAASRGAPEAAAGTGAGAGRQGGPGAGRAPTHLFSASVGRSPALGWLGCLREGGPFEFWDDLAHAAADGATRGRTLLWGWLSELHSPQAEDTTTSPATAPAAAASAAANPAGAGPPPSPADHAFGCISLPRVLSLARAPPAVPAAAGGGGGLGAPRYYLHSRPLPELAQLRRGSGWLGDGLRVEPRQPRHVAEGLHLTHADVTLALCPRPGCAAAGFLATTRGPGRTPPAAAPTPGGPSGEAGPEGTAGGGGGCDRGVVGDLELQGVLVMCAFDEGRLGAFIGPIRDVRAVIASQTLPPPGGGSGAAGARGLRALGGQLPGAVPGAAAELRVFFDGSVLEVFTGCGSALATRLYTRQLPGTRLAVEGCESAAHGVSGSGGEAGACQLELVAFGAEVVARCEVFEMGSAWEGEGD</sequence>
<dbReference type="KEGG" id="mng:MNEG_9075"/>
<name>A0A0D2MDR0_9CHLO</name>
<evidence type="ECO:0000313" key="3">
    <source>
        <dbReference type="Proteomes" id="UP000054498"/>
    </source>
</evidence>
<keyword evidence="3" id="KW-1185">Reference proteome</keyword>
<organism evidence="2 3">
    <name type="scientific">Monoraphidium neglectum</name>
    <dbReference type="NCBI Taxonomy" id="145388"/>
    <lineage>
        <taxon>Eukaryota</taxon>
        <taxon>Viridiplantae</taxon>
        <taxon>Chlorophyta</taxon>
        <taxon>core chlorophytes</taxon>
        <taxon>Chlorophyceae</taxon>
        <taxon>CS clade</taxon>
        <taxon>Sphaeropleales</taxon>
        <taxon>Selenastraceae</taxon>
        <taxon>Monoraphidium</taxon>
    </lineage>
</organism>
<feature type="region of interest" description="Disordered" evidence="1">
    <location>
        <begin position="243"/>
        <end position="275"/>
    </location>
</feature>
<dbReference type="GeneID" id="25741950"/>
<dbReference type="RefSeq" id="XP_013897906.1">
    <property type="nucleotide sequence ID" value="XM_014042452.1"/>
</dbReference>
<feature type="region of interest" description="Disordered" evidence="1">
    <location>
        <begin position="143"/>
        <end position="189"/>
    </location>
</feature>
<reference evidence="2 3" key="1">
    <citation type="journal article" date="2013" name="BMC Genomics">
        <title>Reconstruction of the lipid metabolism for the microalga Monoraphidium neglectum from its genome sequence reveals characteristics suitable for biofuel production.</title>
        <authorList>
            <person name="Bogen C."/>
            <person name="Al-Dilaimi A."/>
            <person name="Albersmeier A."/>
            <person name="Wichmann J."/>
            <person name="Grundmann M."/>
            <person name="Rupp O."/>
            <person name="Lauersen K.J."/>
            <person name="Blifernez-Klassen O."/>
            <person name="Kalinowski J."/>
            <person name="Goesmann A."/>
            <person name="Mussgnug J.H."/>
            <person name="Kruse O."/>
        </authorList>
    </citation>
    <scope>NUCLEOTIDE SEQUENCE [LARGE SCALE GENOMIC DNA]</scope>
    <source>
        <strain evidence="2 3">SAG 48.87</strain>
    </source>
</reference>
<dbReference type="STRING" id="145388.A0A0D2MDR0"/>
<dbReference type="Proteomes" id="UP000054498">
    <property type="component" value="Unassembled WGS sequence"/>
</dbReference>
<proteinExistence type="predicted"/>
<dbReference type="OrthoDB" id="202537at2759"/>
<dbReference type="SUPFAM" id="SSF75005">
    <property type="entry name" value="Arabinanase/levansucrase/invertase"/>
    <property type="match status" value="1"/>
</dbReference>
<gene>
    <name evidence="2" type="ORF">MNEG_9075</name>
</gene>
<feature type="region of interest" description="Disordered" evidence="1">
    <location>
        <begin position="45"/>
        <end position="65"/>
    </location>
</feature>
<dbReference type="Gene3D" id="2.115.10.20">
    <property type="entry name" value="Glycosyl hydrolase domain, family 43"/>
    <property type="match status" value="1"/>
</dbReference>
<dbReference type="InterPro" id="IPR050551">
    <property type="entry name" value="Fructan_Metab_Enzymes"/>
</dbReference>
<dbReference type="AlphaFoldDB" id="A0A0D2MDR0"/>
<protein>
    <recommendedName>
        <fullName evidence="4">Glycosyl hydrolase family 32 C-terminal domain-containing protein</fullName>
    </recommendedName>
</protein>